<name>A0ABN1UG63_9ACTN</name>
<protein>
    <submittedName>
        <fullName evidence="4">Quinone oxidoreductase</fullName>
    </submittedName>
</protein>
<dbReference type="Proteomes" id="UP001499979">
    <property type="component" value="Unassembled WGS sequence"/>
</dbReference>
<reference evidence="4 5" key="1">
    <citation type="journal article" date="2019" name="Int. J. Syst. Evol. Microbiol.">
        <title>The Global Catalogue of Microorganisms (GCM) 10K type strain sequencing project: providing services to taxonomists for standard genome sequencing and annotation.</title>
        <authorList>
            <consortium name="The Broad Institute Genomics Platform"/>
            <consortium name="The Broad Institute Genome Sequencing Center for Infectious Disease"/>
            <person name="Wu L."/>
            <person name="Ma J."/>
        </authorList>
    </citation>
    <scope>NUCLEOTIDE SEQUENCE [LARGE SCALE GENOMIC DNA]</scope>
    <source>
        <strain evidence="4 5">JCM 11813</strain>
    </source>
</reference>
<dbReference type="InterPro" id="IPR013149">
    <property type="entry name" value="ADH-like_C"/>
</dbReference>
<dbReference type="PANTHER" id="PTHR48106:SF13">
    <property type="entry name" value="QUINONE OXIDOREDUCTASE-RELATED"/>
    <property type="match status" value="1"/>
</dbReference>
<dbReference type="SMART" id="SM00829">
    <property type="entry name" value="PKS_ER"/>
    <property type="match status" value="1"/>
</dbReference>
<feature type="domain" description="Enoyl reductase (ER)" evidence="3">
    <location>
        <begin position="6"/>
        <end position="316"/>
    </location>
</feature>
<dbReference type="InterPro" id="IPR036291">
    <property type="entry name" value="NAD(P)-bd_dom_sf"/>
</dbReference>
<dbReference type="InterPro" id="IPR020843">
    <property type="entry name" value="ER"/>
</dbReference>
<dbReference type="InterPro" id="IPR011032">
    <property type="entry name" value="GroES-like_sf"/>
</dbReference>
<dbReference type="Pfam" id="PF00107">
    <property type="entry name" value="ADH_zinc_N"/>
    <property type="match status" value="1"/>
</dbReference>
<proteinExistence type="predicted"/>
<evidence type="ECO:0000256" key="1">
    <source>
        <dbReference type="ARBA" id="ARBA00022857"/>
    </source>
</evidence>
<dbReference type="EMBL" id="BAAAJE010000009">
    <property type="protein sequence ID" value="GAA1143165.1"/>
    <property type="molecule type" value="Genomic_DNA"/>
</dbReference>
<dbReference type="Pfam" id="PF08240">
    <property type="entry name" value="ADH_N"/>
    <property type="match status" value="1"/>
</dbReference>
<accession>A0ABN1UG63</accession>
<dbReference type="Gene3D" id="3.40.50.720">
    <property type="entry name" value="NAD(P)-binding Rossmann-like Domain"/>
    <property type="match status" value="1"/>
</dbReference>
<gene>
    <name evidence="4" type="ORF">GCM10009606_23310</name>
</gene>
<dbReference type="SUPFAM" id="SSF51735">
    <property type="entry name" value="NAD(P)-binding Rossmann-fold domains"/>
    <property type="match status" value="1"/>
</dbReference>
<dbReference type="Gene3D" id="3.90.180.10">
    <property type="entry name" value="Medium-chain alcohol dehydrogenases, catalytic domain"/>
    <property type="match status" value="1"/>
</dbReference>
<keyword evidence="2" id="KW-0560">Oxidoreductase</keyword>
<sequence>MSLQVVLDESFEARVETVTDASPLDPHQVRVQVACAGLNFWEVLQRRGRAPIPASRRLGTEGAGVVQEVGAAVTDFRPGQRVAWSRVPGSFAEAVVAPATALVSVPQEVDDAAAGALLFQGQTASYLCHHTWPLERGETAVVTAAAGGVGQLLSQLLSASGVRVIGVVSSEAKTDAARAAGASDVLLYGDGLAEDVRALAPGGVSAVYDAVGAGVAEPLLRTLRPRGAMVLYGSASGRDADISAKDLGAGSFYLTRTAGRDYLGTDEQMRATGEQLLQWVIDGTVRPTIGATYPLAEVGRALDDLESRRTIGKVLLRP</sequence>
<dbReference type="PANTHER" id="PTHR48106">
    <property type="entry name" value="QUINONE OXIDOREDUCTASE PIG3-RELATED"/>
    <property type="match status" value="1"/>
</dbReference>
<dbReference type="SUPFAM" id="SSF50129">
    <property type="entry name" value="GroES-like"/>
    <property type="match status" value="1"/>
</dbReference>
<keyword evidence="5" id="KW-1185">Reference proteome</keyword>
<keyword evidence="1" id="KW-0521">NADP</keyword>
<evidence type="ECO:0000313" key="5">
    <source>
        <dbReference type="Proteomes" id="UP001499979"/>
    </source>
</evidence>
<evidence type="ECO:0000259" key="3">
    <source>
        <dbReference type="SMART" id="SM00829"/>
    </source>
</evidence>
<evidence type="ECO:0000313" key="4">
    <source>
        <dbReference type="EMBL" id="GAA1143165.1"/>
    </source>
</evidence>
<organism evidence="4 5">
    <name type="scientific">Nocardioides aquiterrae</name>
    <dbReference type="NCBI Taxonomy" id="203799"/>
    <lineage>
        <taxon>Bacteria</taxon>
        <taxon>Bacillati</taxon>
        <taxon>Actinomycetota</taxon>
        <taxon>Actinomycetes</taxon>
        <taxon>Propionibacteriales</taxon>
        <taxon>Nocardioidaceae</taxon>
        <taxon>Nocardioides</taxon>
    </lineage>
</organism>
<dbReference type="InterPro" id="IPR013154">
    <property type="entry name" value="ADH-like_N"/>
</dbReference>
<comment type="caution">
    <text evidence="4">The sequence shown here is derived from an EMBL/GenBank/DDBJ whole genome shotgun (WGS) entry which is preliminary data.</text>
</comment>
<evidence type="ECO:0000256" key="2">
    <source>
        <dbReference type="ARBA" id="ARBA00023002"/>
    </source>
</evidence>